<evidence type="ECO:0000259" key="2">
    <source>
        <dbReference type="Pfam" id="PF12234"/>
    </source>
</evidence>
<organism evidence="3 4">
    <name type="scientific">Pseudocercospora eumusae</name>
    <dbReference type="NCBI Taxonomy" id="321146"/>
    <lineage>
        <taxon>Eukaryota</taxon>
        <taxon>Fungi</taxon>
        <taxon>Dikarya</taxon>
        <taxon>Ascomycota</taxon>
        <taxon>Pezizomycotina</taxon>
        <taxon>Dothideomycetes</taxon>
        <taxon>Dothideomycetidae</taxon>
        <taxon>Mycosphaerellales</taxon>
        <taxon>Mycosphaerellaceae</taxon>
        <taxon>Pseudocercospora</taxon>
    </lineage>
</organism>
<dbReference type="SUPFAM" id="SSF50978">
    <property type="entry name" value="WD40 repeat-like"/>
    <property type="match status" value="2"/>
</dbReference>
<dbReference type="EMBL" id="LFZN01000065">
    <property type="protein sequence ID" value="KXT00921.1"/>
    <property type="molecule type" value="Genomic_DNA"/>
</dbReference>
<gene>
    <name evidence="3" type="ORF">AC578_5696</name>
</gene>
<dbReference type="GO" id="GO:0007035">
    <property type="term" value="P:vacuolar acidification"/>
    <property type="evidence" value="ECO:0007669"/>
    <property type="project" value="TreeGrafter"/>
</dbReference>
<dbReference type="STRING" id="321146.A0A139HEM0"/>
<name>A0A139HEM0_9PEZI</name>
<feature type="region of interest" description="Disordered" evidence="1">
    <location>
        <begin position="1137"/>
        <end position="1218"/>
    </location>
</feature>
<dbReference type="OrthoDB" id="342131at2759"/>
<protein>
    <recommendedName>
        <fullName evidence="2">RAVE complex protein Rav1 C-terminal domain-containing protein</fullName>
    </recommendedName>
</protein>
<keyword evidence="4" id="KW-1185">Reference proteome</keyword>
<dbReference type="Proteomes" id="UP000070133">
    <property type="component" value="Unassembled WGS sequence"/>
</dbReference>
<evidence type="ECO:0000313" key="4">
    <source>
        <dbReference type="Proteomes" id="UP000070133"/>
    </source>
</evidence>
<dbReference type="Gene3D" id="2.130.10.10">
    <property type="entry name" value="YVTN repeat-like/Quinoprotein amine dehydrogenase"/>
    <property type="match status" value="1"/>
</dbReference>
<feature type="compositionally biased region" description="Basic and acidic residues" evidence="1">
    <location>
        <begin position="1163"/>
        <end position="1173"/>
    </location>
</feature>
<accession>A0A139HEM0</accession>
<dbReference type="InterPro" id="IPR015943">
    <property type="entry name" value="WD40/YVTN_repeat-like_dom_sf"/>
</dbReference>
<dbReference type="Pfam" id="PF12234">
    <property type="entry name" value="Rav1p_C"/>
    <property type="match status" value="1"/>
</dbReference>
<evidence type="ECO:0000256" key="1">
    <source>
        <dbReference type="SAM" id="MobiDB-lite"/>
    </source>
</evidence>
<proteinExistence type="predicted"/>
<dbReference type="InterPro" id="IPR036322">
    <property type="entry name" value="WD40_repeat_dom_sf"/>
</dbReference>
<feature type="domain" description="RAVE complex protein Rav1 C-terminal" evidence="2">
    <location>
        <begin position="512"/>
        <end position="1100"/>
    </location>
</feature>
<dbReference type="PANTHER" id="PTHR13950:SF9">
    <property type="entry name" value="RABCONNECTIN-3A"/>
    <property type="match status" value="1"/>
</dbReference>
<dbReference type="InterPro" id="IPR022033">
    <property type="entry name" value="Rav1p_C"/>
</dbReference>
<evidence type="ECO:0000313" key="3">
    <source>
        <dbReference type="EMBL" id="KXT00921.1"/>
    </source>
</evidence>
<reference evidence="3 4" key="1">
    <citation type="submission" date="2015-07" db="EMBL/GenBank/DDBJ databases">
        <title>Comparative genomics of the Sigatoka disease complex on banana suggests a link between parallel evolutionary changes in Pseudocercospora fijiensis and Pseudocercospora eumusae and increased virulence on the banana host.</title>
        <authorList>
            <person name="Chang T.-C."/>
            <person name="Salvucci A."/>
            <person name="Crous P.W."/>
            <person name="Stergiopoulos I."/>
        </authorList>
    </citation>
    <scope>NUCLEOTIDE SEQUENCE [LARGE SCALE GENOMIC DNA]</scope>
    <source>
        <strain evidence="3 4">CBS 114824</strain>
    </source>
</reference>
<comment type="caution">
    <text evidence="3">The sequence shown here is derived from an EMBL/GenBank/DDBJ whole genome shotgun (WGS) entry which is preliminary data.</text>
</comment>
<dbReference type="InterPro" id="IPR052208">
    <property type="entry name" value="DmX-like/RAVE_component"/>
</dbReference>
<dbReference type="PANTHER" id="PTHR13950">
    <property type="entry name" value="RABCONNECTIN-RELATED"/>
    <property type="match status" value="1"/>
</dbReference>
<dbReference type="GO" id="GO:0043291">
    <property type="term" value="C:RAVE complex"/>
    <property type="evidence" value="ECO:0007669"/>
    <property type="project" value="TreeGrafter"/>
</dbReference>
<dbReference type="AlphaFoldDB" id="A0A139HEM0"/>
<dbReference type="InterPro" id="IPR001680">
    <property type="entry name" value="WD40_rpt"/>
</dbReference>
<sequence length="1218" mass="135503">MSLDAPTAFSHILPGAPTESLQATASFIYRFKRYVAYISGKQLNILNAPNTLVHAVTFKHDLVAIAAHANNGKLSVTSEKEAWVLEPLTEGWTKVWWEKSLLLRREHERDEARWLSWGNEGELLVAGSQVLALFSTGPASRTTSPRTSAIDDEETCEERRALWSKPVASPIRQADFSPSSSLIATRSDHDRLVKIWRRLSFEHALFDHTYLPHPGAVTHLQWRPMHDSSEERRTSRISRRHEEEPEVLYTIANDGVLRVWRTGGFHDLDILLLHTSIDLVAAIPYSPSVSAKGTTAATRPARYVVTMTCTQFTAAVNAALGIPLGGKISHSKEFLKELVSKDLDVIIAFDGQGRMSAWGLQSIGHKRRPETPPQLQPYHIAHAEGLLLKLPNNTPAISTCWCQDDRFHLLSHAFGKRGEVSWWQGTVETLFSPSAPGADRLSRASKWTGAALSEWAISQRHSSIDLRTISTKDDDEVIHAIPVTLPFDPRQNCIVSVTRSGVIVCSLMLEGKAQTAFELVATFATEVSEPGVFAASAEFAALLSQDLRSLTIVDLTDGYLEHQQQLTNTAAHLKCFTSSPRHNFVAVGYDAVVDILAQGSYQDHVWQTVKRVSIAGLGLQLEHVAWTIEGGLALTAGNGIFIADPEIDLKQLDATTQQQVGLAEGQAKIRLPDFAQRLKRPRPIWHPTVLADTVRHGHYATALTLIAKLARQLKFYSSGDELSPVLDEDIGALMRQTVASDMSIGKDMVDDLKEQLDEKELPFLSSDEQKRLAHVVDTVLYVKDHANGLDTNALAYLFEWKLQLVQHHANTAAADEPTQSNGVSHVFVPEMQWREITLAYHSTTQQPLLDILVLHHDNKMNWHAARLLGVTSWVRDRQALESVFEQLGQTSYRSSQPPDPVNASIYYLALHRKATLLALWRIATWHREQRTTANFLKRDFNQAEAKTAAKKNAYALMGKRRFHYSAAFFLLADDPASAINVLAGQCEDVGFAIAVARLYCGDGSSALYKLLVDRVIPQAKKDGNRWLLSWCHCVFNEPVRAAETLVDPFEGVRKWTQDDPTTLLLYKQLRKTPSENEYDAILRAARVLRKKGEWLLALDLVQSWAFTGMQNQAQPTHELQTNGVTNGITEELPDRISASQATVPSEPPSLLDSFTEPKPAQPVDEKTAREAKAAELLAKLKAKKEASITSAPPAEKKKSEPTQIEEPDANSLLDTFGF</sequence>
<dbReference type="SMART" id="SM00320">
    <property type="entry name" value="WD40"/>
    <property type="match status" value="2"/>
</dbReference>